<protein>
    <submittedName>
        <fullName evidence="3">Uncharacterized protein</fullName>
    </submittedName>
</protein>
<keyword evidence="2" id="KW-0946">Virion</keyword>
<feature type="non-terminal residue" evidence="3">
    <location>
        <position position="1"/>
    </location>
</feature>
<comment type="subcellular location">
    <subcellularLocation>
        <location evidence="1">Virion</location>
    </subcellularLocation>
</comment>
<proteinExistence type="predicted"/>
<accession>A0A382GD14</accession>
<gene>
    <name evidence="3" type="ORF">METZ01_LOCUS224925</name>
</gene>
<reference evidence="3" key="1">
    <citation type="submission" date="2018-05" db="EMBL/GenBank/DDBJ databases">
        <authorList>
            <person name="Lanie J.A."/>
            <person name="Ng W.-L."/>
            <person name="Kazmierczak K.M."/>
            <person name="Andrzejewski T.M."/>
            <person name="Davidsen T.M."/>
            <person name="Wayne K.J."/>
            <person name="Tettelin H."/>
            <person name="Glass J.I."/>
            <person name="Rusch D."/>
            <person name="Podicherti R."/>
            <person name="Tsui H.-C.T."/>
            <person name="Winkler M.E."/>
        </authorList>
    </citation>
    <scope>NUCLEOTIDE SEQUENCE</scope>
</reference>
<dbReference type="InterPro" id="IPR010762">
    <property type="entry name" value="Gp23/Gp24_T4-like"/>
</dbReference>
<dbReference type="EMBL" id="UINC01054403">
    <property type="protein sequence ID" value="SVB72071.1"/>
    <property type="molecule type" value="Genomic_DNA"/>
</dbReference>
<evidence type="ECO:0000256" key="2">
    <source>
        <dbReference type="ARBA" id="ARBA00022844"/>
    </source>
</evidence>
<sequence length="259" mass="27991">IEKISIAAGTRALKGSYSMELAQDLRAVHGLDAEAELANILSMEILAEINREVVRKIYINAAAGAQVGTTTAGLFDLDTDSNGRWMVEKFKGLMMQIEKDANQIGKDTRRGKGNILMTSSDVASALQMAGILDYAPAMSTDLNTDTASSTFAGVLNGRYKVYVDPYAASNAQEFYCVGYKGDSPMDAGIFYCPYVPLQMVRAVDSSSFQPQIAFKTRYGLVANPFAENASASTGRMTGVLGTNPHLNVYYRKAAITNLM</sequence>
<organism evidence="3">
    <name type="scientific">marine metagenome</name>
    <dbReference type="NCBI Taxonomy" id="408172"/>
    <lineage>
        <taxon>unclassified sequences</taxon>
        <taxon>metagenomes</taxon>
        <taxon>ecological metagenomes</taxon>
    </lineage>
</organism>
<evidence type="ECO:0000313" key="3">
    <source>
        <dbReference type="EMBL" id="SVB72071.1"/>
    </source>
</evidence>
<dbReference type="GO" id="GO:0044423">
    <property type="term" value="C:virion component"/>
    <property type="evidence" value="ECO:0007669"/>
    <property type="project" value="UniProtKB-KW"/>
</dbReference>
<name>A0A382GD14_9ZZZZ</name>
<evidence type="ECO:0000256" key="1">
    <source>
        <dbReference type="ARBA" id="ARBA00004328"/>
    </source>
</evidence>
<dbReference type="AlphaFoldDB" id="A0A382GD14"/>
<dbReference type="Pfam" id="PF07068">
    <property type="entry name" value="Gp23"/>
    <property type="match status" value="1"/>
</dbReference>